<dbReference type="SUPFAM" id="SSF51366">
    <property type="entry name" value="Ribulose-phoshate binding barrel"/>
    <property type="match status" value="1"/>
</dbReference>
<name>A0A512DDJ8_9CELL</name>
<accession>A0A512DDJ8</accession>
<keyword evidence="2" id="KW-0413">Isomerase</keyword>
<evidence type="ECO:0000313" key="3">
    <source>
        <dbReference type="EMBL" id="GEO34552.1"/>
    </source>
</evidence>
<dbReference type="GO" id="GO:0016857">
    <property type="term" value="F:racemase and epimerase activity, acting on carbohydrates and derivatives"/>
    <property type="evidence" value="ECO:0007669"/>
    <property type="project" value="InterPro"/>
</dbReference>
<dbReference type="Gene3D" id="3.20.20.70">
    <property type="entry name" value="Aldolase class I"/>
    <property type="match status" value="1"/>
</dbReference>
<protein>
    <submittedName>
        <fullName evidence="3">Ribulose-phosphate 3-epimerase</fullName>
    </submittedName>
</protein>
<dbReference type="AlphaFoldDB" id="A0A512DDJ8"/>
<evidence type="ECO:0000313" key="4">
    <source>
        <dbReference type="Proteomes" id="UP000321181"/>
    </source>
</evidence>
<dbReference type="GO" id="GO:0046872">
    <property type="term" value="F:metal ion binding"/>
    <property type="evidence" value="ECO:0007669"/>
    <property type="project" value="UniProtKB-KW"/>
</dbReference>
<dbReference type="InterPro" id="IPR013785">
    <property type="entry name" value="Aldolase_TIM"/>
</dbReference>
<keyword evidence="4" id="KW-1185">Reference proteome</keyword>
<gene>
    <name evidence="3" type="primary">rpe_2</name>
    <name evidence="3" type="ORF">CAE01nite_22770</name>
</gene>
<proteinExistence type="predicted"/>
<dbReference type="Proteomes" id="UP000321181">
    <property type="component" value="Unassembled WGS sequence"/>
</dbReference>
<dbReference type="Pfam" id="PF00834">
    <property type="entry name" value="Ribul_P_3_epim"/>
    <property type="match status" value="1"/>
</dbReference>
<dbReference type="GO" id="GO:0005975">
    <property type="term" value="P:carbohydrate metabolic process"/>
    <property type="evidence" value="ECO:0007669"/>
    <property type="project" value="InterPro"/>
</dbReference>
<keyword evidence="1" id="KW-0479">Metal-binding</keyword>
<evidence type="ECO:0000256" key="2">
    <source>
        <dbReference type="ARBA" id="ARBA00023235"/>
    </source>
</evidence>
<dbReference type="InterPro" id="IPR000056">
    <property type="entry name" value="Ribul_P_3_epim-like"/>
</dbReference>
<reference evidence="3 4" key="1">
    <citation type="submission" date="2019-07" db="EMBL/GenBank/DDBJ databases">
        <title>Whole genome shotgun sequence of Cellulomonas aerilata NBRC 106308.</title>
        <authorList>
            <person name="Hosoyama A."/>
            <person name="Uohara A."/>
            <person name="Ohji S."/>
            <person name="Ichikawa N."/>
        </authorList>
    </citation>
    <scope>NUCLEOTIDE SEQUENCE [LARGE SCALE GENOMIC DNA]</scope>
    <source>
        <strain evidence="3 4">NBRC 106308</strain>
    </source>
</reference>
<organism evidence="3 4">
    <name type="scientific">Cellulomonas aerilata</name>
    <dbReference type="NCBI Taxonomy" id="515326"/>
    <lineage>
        <taxon>Bacteria</taxon>
        <taxon>Bacillati</taxon>
        <taxon>Actinomycetota</taxon>
        <taxon>Actinomycetes</taxon>
        <taxon>Micrococcales</taxon>
        <taxon>Cellulomonadaceae</taxon>
        <taxon>Cellulomonas</taxon>
    </lineage>
</organism>
<evidence type="ECO:0000256" key="1">
    <source>
        <dbReference type="ARBA" id="ARBA00022723"/>
    </source>
</evidence>
<comment type="caution">
    <text evidence="3">The sequence shown here is derived from an EMBL/GenBank/DDBJ whole genome shotgun (WGS) entry which is preliminary data.</text>
</comment>
<dbReference type="PANTHER" id="PTHR11749">
    <property type="entry name" value="RIBULOSE-5-PHOSPHATE-3-EPIMERASE"/>
    <property type="match status" value="1"/>
</dbReference>
<dbReference type="EMBL" id="BJYY01000014">
    <property type="protein sequence ID" value="GEO34552.1"/>
    <property type="molecule type" value="Genomic_DNA"/>
</dbReference>
<sequence>MAASLWSVPREQLEPEARRLAAAGLQRWHWDVADGRFAADGGFTPDDVARLTASTGLPGEAHLMVTDPVGVVDGWTDVCSTVVVHAEADRWQEAVERIRTRGRRAAVAVSPGTPVDAVADLDAGVGVLLMSITPGRAGEPFLPATLERLSALRGRPLLGVDGGVTRELAHRCVAHGATWIISGSDLRRSADPTAWIRGVEDGRAEV</sequence>
<dbReference type="InterPro" id="IPR011060">
    <property type="entry name" value="RibuloseP-bd_barrel"/>
</dbReference>